<organism evidence="1 2">
    <name type="scientific">Brachybacterium equifaecis</name>
    <dbReference type="NCBI Taxonomy" id="2910770"/>
    <lineage>
        <taxon>Bacteria</taxon>
        <taxon>Bacillati</taxon>
        <taxon>Actinomycetota</taxon>
        <taxon>Actinomycetes</taxon>
        <taxon>Micrococcales</taxon>
        <taxon>Dermabacteraceae</taxon>
        <taxon>Brachybacterium</taxon>
    </lineage>
</organism>
<proteinExistence type="predicted"/>
<reference evidence="1" key="1">
    <citation type="submission" date="2022-02" db="EMBL/GenBank/DDBJ databases">
        <authorList>
            <person name="Lee M."/>
            <person name="Kim S.-J."/>
            <person name="Jung M.-Y."/>
        </authorList>
    </citation>
    <scope>NUCLEOTIDE SEQUENCE</scope>
    <source>
        <strain evidence="1">JHP9</strain>
    </source>
</reference>
<dbReference type="EMBL" id="JAKNCJ010000004">
    <property type="protein sequence ID" value="MCL6423703.1"/>
    <property type="molecule type" value="Genomic_DNA"/>
</dbReference>
<dbReference type="RefSeq" id="WP_249737777.1">
    <property type="nucleotide sequence ID" value="NZ_JAKNCJ010000004.1"/>
</dbReference>
<sequence>MEETRYLTSDRFGVSARGAVLSGALATQETVPTAHVLGTDIHGLSVASAWPVRVFVVAGGTTEGLETTGFRVLEELPGHLILGPNGRAVAHVLHHADRSARTETSDSTRLRCRRLARELEERGLESAVQVIRTSCLGWNGWALQALTAALEEPSEKDDADGLRASVLAGAV</sequence>
<gene>
    <name evidence="1" type="ORF">Bequi_09935</name>
</gene>
<protein>
    <submittedName>
        <fullName evidence="1">Uncharacterized protein</fullName>
    </submittedName>
</protein>
<dbReference type="Proteomes" id="UP001203761">
    <property type="component" value="Unassembled WGS sequence"/>
</dbReference>
<evidence type="ECO:0000313" key="1">
    <source>
        <dbReference type="EMBL" id="MCL6423703.1"/>
    </source>
</evidence>
<keyword evidence="2" id="KW-1185">Reference proteome</keyword>
<comment type="caution">
    <text evidence="1">The sequence shown here is derived from an EMBL/GenBank/DDBJ whole genome shotgun (WGS) entry which is preliminary data.</text>
</comment>
<accession>A0ABT0R192</accession>
<name>A0ABT0R192_9MICO</name>
<evidence type="ECO:0000313" key="2">
    <source>
        <dbReference type="Proteomes" id="UP001203761"/>
    </source>
</evidence>